<dbReference type="PROSITE" id="PS50861">
    <property type="entry name" value="AA_TRNA_LIGASE_II_GLYAB"/>
    <property type="match status" value="1"/>
</dbReference>
<evidence type="ECO:0000256" key="3">
    <source>
        <dbReference type="ARBA" id="ARBA00022741"/>
    </source>
</evidence>
<comment type="subcellular location">
    <subcellularLocation>
        <location evidence="8">Cytoplasm</location>
    </subcellularLocation>
</comment>
<gene>
    <name evidence="8 9" type="primary">glyS</name>
    <name evidence="9" type="ORF">ACFOPX_01870</name>
</gene>
<keyword evidence="10" id="KW-1185">Reference proteome</keyword>
<dbReference type="PANTHER" id="PTHR30075">
    <property type="entry name" value="GLYCYL-TRNA SYNTHETASE"/>
    <property type="match status" value="1"/>
</dbReference>
<evidence type="ECO:0000256" key="7">
    <source>
        <dbReference type="ARBA" id="ARBA00047937"/>
    </source>
</evidence>
<name>A0ABV7ZFG9_9HELI</name>
<evidence type="ECO:0000256" key="1">
    <source>
        <dbReference type="ARBA" id="ARBA00008226"/>
    </source>
</evidence>
<comment type="subunit">
    <text evidence="8">Tetramer of two alpha and two beta subunits.</text>
</comment>
<keyword evidence="4 8" id="KW-0067">ATP-binding</keyword>
<dbReference type="NCBIfam" id="TIGR00211">
    <property type="entry name" value="glyS"/>
    <property type="match status" value="1"/>
</dbReference>
<dbReference type="InterPro" id="IPR015944">
    <property type="entry name" value="Gly-tRNA-synth_bsu"/>
</dbReference>
<keyword evidence="6 8" id="KW-0030">Aminoacyl-tRNA synthetase</keyword>
<dbReference type="Proteomes" id="UP001595783">
    <property type="component" value="Unassembled WGS sequence"/>
</dbReference>
<dbReference type="GO" id="GO:0004820">
    <property type="term" value="F:glycine-tRNA ligase activity"/>
    <property type="evidence" value="ECO:0007669"/>
    <property type="project" value="UniProtKB-EC"/>
</dbReference>
<accession>A0ABV7ZFG9</accession>
<dbReference type="RefSeq" id="WP_382262369.1">
    <property type="nucleotide sequence ID" value="NZ_JBHRZO010000009.1"/>
</dbReference>
<dbReference type="PRINTS" id="PR01045">
    <property type="entry name" value="TRNASYNTHGB"/>
</dbReference>
<evidence type="ECO:0000256" key="4">
    <source>
        <dbReference type="ARBA" id="ARBA00022840"/>
    </source>
</evidence>
<sequence length="686" mass="77074">MSQAVLIEILTEEMPASALLQELPHMLDKWDRLVAQHDLKAVFELFYTPTRLVLYTPHFPTHTPAKTCAHFGPPLEIGTKEGALNAIGEKFYTKLGLPPLLATTTKNHKQVLYATTTTPPIPTPTLLDQMVFDFLHALDFGKSMAWGSIQERFIRPIHNICAIMGTTPLEMPLCARAYGCGTQACTKLHFARSFAWIPTPNIARYFEVLQEGGVILEPAKRRAKILEEIHALEQEHGVRVQINAKLLEEIIAITSYPTALYGRFDSTFLSLPPEIISTSMQEHQRYFSVFKGESLHNAFVVVSNTPLEHGDFSQIIAGNEKVLKARLSDAVFFYQNDLKQSLEWGVIAQNLEKIAFIQGLGSLKDKVQREQHIATWLAHQYQPSAQPTLQEILALAKADLCSEVVYEFPELQGVMGSYYARHHLKDRAVCTAIQEQYLPVGENTPLPSTLLSALGALAIKLDTLLALFSIGKIPTGSKDPFALRRAANGVLRICLHYNLDFNLHTHVQALAGAYAPFDLETLRDFMLERFIHVLASQIAHFNPTFYKAVLKGLKALHSDAYGVCEIARKVQALHAFFNQDRALELVAIFKRVANITQGNTPSQVDLTLFKDPSEHALYHAYAHVARMEFGDFLDKLNALSLLKDPLERFFDRVLVNDPCLQTQHNRQGLLHLIYHEFLGVADIKEL</sequence>
<reference evidence="10" key="1">
    <citation type="journal article" date="2019" name="Int. J. Syst. Evol. Microbiol.">
        <title>The Global Catalogue of Microorganisms (GCM) 10K type strain sequencing project: providing services to taxonomists for standard genome sequencing and annotation.</title>
        <authorList>
            <consortium name="The Broad Institute Genomics Platform"/>
            <consortium name="The Broad Institute Genome Sequencing Center for Infectious Disease"/>
            <person name="Wu L."/>
            <person name="Ma J."/>
        </authorList>
    </citation>
    <scope>NUCLEOTIDE SEQUENCE [LARGE SCALE GENOMIC DNA]</scope>
    <source>
        <strain evidence="10">CCUG 53816</strain>
    </source>
</reference>
<comment type="catalytic activity">
    <reaction evidence="7 8">
        <text>tRNA(Gly) + glycine + ATP = glycyl-tRNA(Gly) + AMP + diphosphate</text>
        <dbReference type="Rhea" id="RHEA:16013"/>
        <dbReference type="Rhea" id="RHEA-COMP:9664"/>
        <dbReference type="Rhea" id="RHEA-COMP:9683"/>
        <dbReference type="ChEBI" id="CHEBI:30616"/>
        <dbReference type="ChEBI" id="CHEBI:33019"/>
        <dbReference type="ChEBI" id="CHEBI:57305"/>
        <dbReference type="ChEBI" id="CHEBI:78442"/>
        <dbReference type="ChEBI" id="CHEBI:78522"/>
        <dbReference type="ChEBI" id="CHEBI:456215"/>
        <dbReference type="EC" id="6.1.1.14"/>
    </reaction>
</comment>
<dbReference type="EMBL" id="JBHRZO010000009">
    <property type="protein sequence ID" value="MFC3847283.1"/>
    <property type="molecule type" value="Genomic_DNA"/>
</dbReference>
<keyword evidence="2 8" id="KW-0436">Ligase</keyword>
<dbReference type="Pfam" id="PF02092">
    <property type="entry name" value="tRNA_synt_2f"/>
    <property type="match status" value="1"/>
</dbReference>
<evidence type="ECO:0000256" key="2">
    <source>
        <dbReference type="ARBA" id="ARBA00022598"/>
    </source>
</evidence>
<evidence type="ECO:0000256" key="5">
    <source>
        <dbReference type="ARBA" id="ARBA00022917"/>
    </source>
</evidence>
<evidence type="ECO:0000256" key="8">
    <source>
        <dbReference type="HAMAP-Rule" id="MF_00255"/>
    </source>
</evidence>
<dbReference type="EC" id="6.1.1.14" evidence="8"/>
<evidence type="ECO:0000256" key="6">
    <source>
        <dbReference type="ARBA" id="ARBA00023146"/>
    </source>
</evidence>
<dbReference type="HAMAP" id="MF_00255">
    <property type="entry name" value="Gly_tRNA_synth_beta"/>
    <property type="match status" value="1"/>
</dbReference>
<keyword evidence="5 8" id="KW-0648">Protein biosynthesis</keyword>
<evidence type="ECO:0000313" key="10">
    <source>
        <dbReference type="Proteomes" id="UP001595783"/>
    </source>
</evidence>
<comment type="caution">
    <text evidence="9">The sequence shown here is derived from an EMBL/GenBank/DDBJ whole genome shotgun (WGS) entry which is preliminary data.</text>
</comment>
<keyword evidence="8" id="KW-0963">Cytoplasm</keyword>
<dbReference type="PANTHER" id="PTHR30075:SF2">
    <property type="entry name" value="GLYCINE--TRNA LIGASE, CHLOROPLASTIC_MITOCHONDRIAL 2"/>
    <property type="match status" value="1"/>
</dbReference>
<organism evidence="9 10">
    <name type="scientific">Helicobacter baculiformis</name>
    <dbReference type="NCBI Taxonomy" id="427351"/>
    <lineage>
        <taxon>Bacteria</taxon>
        <taxon>Pseudomonadati</taxon>
        <taxon>Campylobacterota</taxon>
        <taxon>Epsilonproteobacteria</taxon>
        <taxon>Campylobacterales</taxon>
        <taxon>Helicobacteraceae</taxon>
        <taxon>Helicobacter</taxon>
    </lineage>
</organism>
<protein>
    <recommendedName>
        <fullName evidence="8">Glycine--tRNA ligase beta subunit</fullName>
        <ecNumber evidence="8">6.1.1.14</ecNumber>
    </recommendedName>
    <alternativeName>
        <fullName evidence="8">Glycyl-tRNA synthetase beta subunit</fullName>
        <shortName evidence="8">GlyRS</shortName>
    </alternativeName>
</protein>
<dbReference type="InterPro" id="IPR006194">
    <property type="entry name" value="Gly-tRNA-synth_heterodimer"/>
</dbReference>
<evidence type="ECO:0000313" key="9">
    <source>
        <dbReference type="EMBL" id="MFC3847283.1"/>
    </source>
</evidence>
<comment type="similarity">
    <text evidence="1 8">Belongs to the class-II aminoacyl-tRNA synthetase family.</text>
</comment>
<keyword evidence="3 8" id="KW-0547">Nucleotide-binding</keyword>
<proteinExistence type="inferred from homology"/>